<protein>
    <submittedName>
        <fullName evidence="1">Uncharacterized protein</fullName>
    </submittedName>
</protein>
<organism evidence="1">
    <name type="scientific">uncultured Caudovirales phage</name>
    <dbReference type="NCBI Taxonomy" id="2100421"/>
    <lineage>
        <taxon>Viruses</taxon>
        <taxon>Duplodnaviria</taxon>
        <taxon>Heunggongvirae</taxon>
        <taxon>Uroviricota</taxon>
        <taxon>Caudoviricetes</taxon>
        <taxon>Peduoviridae</taxon>
        <taxon>Maltschvirus</taxon>
        <taxon>Maltschvirus maltsch</taxon>
    </lineage>
</organism>
<evidence type="ECO:0000313" key="1">
    <source>
        <dbReference type="EMBL" id="CAB4203414.1"/>
    </source>
</evidence>
<accession>A0A6J5S529</accession>
<reference evidence="1" key="1">
    <citation type="submission" date="2020-05" db="EMBL/GenBank/DDBJ databases">
        <authorList>
            <person name="Chiriac C."/>
            <person name="Salcher M."/>
            <person name="Ghai R."/>
            <person name="Kavagutti S V."/>
        </authorList>
    </citation>
    <scope>NUCLEOTIDE SEQUENCE</scope>
</reference>
<sequence length="44" mass="4990">MDHLIHLSNCHGEIGAAQSLFLTLLDAVPYIRSLRASWRAWRGL</sequence>
<proteinExistence type="predicted"/>
<gene>
    <name evidence="1" type="ORF">UFOVP1382_32</name>
</gene>
<dbReference type="EMBL" id="LR797331">
    <property type="protein sequence ID" value="CAB4203414.1"/>
    <property type="molecule type" value="Genomic_DNA"/>
</dbReference>
<name>A0A6J5S529_9CAUD</name>